<evidence type="ECO:0000313" key="2">
    <source>
        <dbReference type="EMBL" id="PHT66503.1"/>
    </source>
</evidence>
<reference evidence="2 3" key="2">
    <citation type="journal article" date="2017" name="Genome Biol.">
        <title>New reference genome sequences of hot pepper reveal the massive evolution of plant disease-resistance genes by retroduplication.</title>
        <authorList>
            <person name="Kim S."/>
            <person name="Park J."/>
            <person name="Yeom S.I."/>
            <person name="Kim Y.M."/>
            <person name="Seo E."/>
            <person name="Kim K.T."/>
            <person name="Kim M.S."/>
            <person name="Lee J.M."/>
            <person name="Cheong K."/>
            <person name="Shin H.S."/>
            <person name="Kim S.B."/>
            <person name="Han K."/>
            <person name="Lee J."/>
            <person name="Park M."/>
            <person name="Lee H.A."/>
            <person name="Lee H.Y."/>
            <person name="Lee Y."/>
            <person name="Oh S."/>
            <person name="Lee J.H."/>
            <person name="Choi E."/>
            <person name="Choi E."/>
            <person name="Lee S.E."/>
            <person name="Jeon J."/>
            <person name="Kim H."/>
            <person name="Choi G."/>
            <person name="Song H."/>
            <person name="Lee J."/>
            <person name="Lee S.C."/>
            <person name="Kwon J.K."/>
            <person name="Lee H.Y."/>
            <person name="Koo N."/>
            <person name="Hong Y."/>
            <person name="Kim R.W."/>
            <person name="Kang W.H."/>
            <person name="Huh J.H."/>
            <person name="Kang B.C."/>
            <person name="Yang T.J."/>
            <person name="Lee Y.H."/>
            <person name="Bennetzen J.L."/>
            <person name="Choi D."/>
        </authorList>
    </citation>
    <scope>NUCLEOTIDE SEQUENCE [LARGE SCALE GENOMIC DNA]</scope>
    <source>
        <strain evidence="3">cv. CM334</strain>
    </source>
</reference>
<evidence type="ECO:0000256" key="1">
    <source>
        <dbReference type="SAM" id="MobiDB-lite"/>
    </source>
</evidence>
<dbReference type="AlphaFoldDB" id="A0A2G2Y9T0"/>
<organism evidence="2 3">
    <name type="scientific">Capsicum annuum</name>
    <name type="common">Capsicum pepper</name>
    <dbReference type="NCBI Taxonomy" id="4072"/>
    <lineage>
        <taxon>Eukaryota</taxon>
        <taxon>Viridiplantae</taxon>
        <taxon>Streptophyta</taxon>
        <taxon>Embryophyta</taxon>
        <taxon>Tracheophyta</taxon>
        <taxon>Spermatophyta</taxon>
        <taxon>Magnoliopsida</taxon>
        <taxon>eudicotyledons</taxon>
        <taxon>Gunneridae</taxon>
        <taxon>Pentapetalae</taxon>
        <taxon>asterids</taxon>
        <taxon>lamiids</taxon>
        <taxon>Solanales</taxon>
        <taxon>Solanaceae</taxon>
        <taxon>Solanoideae</taxon>
        <taxon>Capsiceae</taxon>
        <taxon>Capsicum</taxon>
    </lineage>
</organism>
<dbReference type="OMA" id="NAYEIWV"/>
<dbReference type="PANTHER" id="PTHR47592">
    <property type="entry name" value="PBF68 PROTEIN"/>
    <property type="match status" value="1"/>
</dbReference>
<gene>
    <name evidence="2" type="ORF">T459_30928</name>
</gene>
<sequence length="149" mass="17516">MFCMRLSSYGQRNCILSGLQDDLYNVYSRMKTSKELLNSLEQIYKTEDAGTKKFFVARFLEYKIIDSLVVNEAFQISAIIEKLLPLWKDFKNYLKHKRKEMTVKDLIVKLHIKEDNIAVERRSKGNSIMNGVNFVEDDPNNSKKRKKAR</sequence>
<dbReference type="Gramene" id="PHT66503">
    <property type="protein sequence ID" value="PHT66503"/>
    <property type="gene ID" value="T459_30928"/>
</dbReference>
<protein>
    <submittedName>
        <fullName evidence="2">Uncharacterized protein</fullName>
    </submittedName>
</protein>
<feature type="region of interest" description="Disordered" evidence="1">
    <location>
        <begin position="130"/>
        <end position="149"/>
    </location>
</feature>
<accession>A0A2G2Y9T0</accession>
<proteinExistence type="predicted"/>
<keyword evidence="3" id="KW-1185">Reference proteome</keyword>
<dbReference type="PANTHER" id="PTHR47592:SF27">
    <property type="entry name" value="OS08G0421700 PROTEIN"/>
    <property type="match status" value="1"/>
</dbReference>
<dbReference type="Proteomes" id="UP000222542">
    <property type="component" value="Unassembled WGS sequence"/>
</dbReference>
<dbReference type="EMBL" id="AYRZ02000012">
    <property type="protein sequence ID" value="PHT66503.1"/>
    <property type="molecule type" value="Genomic_DNA"/>
</dbReference>
<reference evidence="2 3" key="1">
    <citation type="journal article" date="2014" name="Nat. Genet.">
        <title>Genome sequence of the hot pepper provides insights into the evolution of pungency in Capsicum species.</title>
        <authorList>
            <person name="Kim S."/>
            <person name="Park M."/>
            <person name="Yeom S.I."/>
            <person name="Kim Y.M."/>
            <person name="Lee J.M."/>
            <person name="Lee H.A."/>
            <person name="Seo E."/>
            <person name="Choi J."/>
            <person name="Cheong K."/>
            <person name="Kim K.T."/>
            <person name="Jung K."/>
            <person name="Lee G.W."/>
            <person name="Oh S.K."/>
            <person name="Bae C."/>
            <person name="Kim S.B."/>
            <person name="Lee H.Y."/>
            <person name="Kim S.Y."/>
            <person name="Kim M.S."/>
            <person name="Kang B.C."/>
            <person name="Jo Y.D."/>
            <person name="Yang H.B."/>
            <person name="Jeong H.J."/>
            <person name="Kang W.H."/>
            <person name="Kwon J.K."/>
            <person name="Shin C."/>
            <person name="Lim J.Y."/>
            <person name="Park J.H."/>
            <person name="Huh J.H."/>
            <person name="Kim J.S."/>
            <person name="Kim B.D."/>
            <person name="Cohen O."/>
            <person name="Paran I."/>
            <person name="Suh M.C."/>
            <person name="Lee S.B."/>
            <person name="Kim Y.K."/>
            <person name="Shin Y."/>
            <person name="Noh S.J."/>
            <person name="Park J."/>
            <person name="Seo Y.S."/>
            <person name="Kwon S.Y."/>
            <person name="Kim H.A."/>
            <person name="Park J.M."/>
            <person name="Kim H.J."/>
            <person name="Choi S.B."/>
            <person name="Bosland P.W."/>
            <person name="Reeves G."/>
            <person name="Jo S.H."/>
            <person name="Lee B.W."/>
            <person name="Cho H.T."/>
            <person name="Choi H.S."/>
            <person name="Lee M.S."/>
            <person name="Yu Y."/>
            <person name="Do Choi Y."/>
            <person name="Park B.S."/>
            <person name="van Deynze A."/>
            <person name="Ashrafi H."/>
            <person name="Hill T."/>
            <person name="Kim W.T."/>
            <person name="Pai H.S."/>
            <person name="Ahn H.K."/>
            <person name="Yeam I."/>
            <person name="Giovannoni J.J."/>
            <person name="Rose J.K."/>
            <person name="Sorensen I."/>
            <person name="Lee S.J."/>
            <person name="Kim R.W."/>
            <person name="Choi I.Y."/>
            <person name="Choi B.S."/>
            <person name="Lim J.S."/>
            <person name="Lee Y.H."/>
            <person name="Choi D."/>
        </authorList>
    </citation>
    <scope>NUCLEOTIDE SEQUENCE [LARGE SCALE GENOMIC DNA]</scope>
    <source>
        <strain evidence="3">cv. CM334</strain>
    </source>
</reference>
<name>A0A2G2Y9T0_CAPAN</name>
<comment type="caution">
    <text evidence="2">The sequence shown here is derived from an EMBL/GenBank/DDBJ whole genome shotgun (WGS) entry which is preliminary data.</text>
</comment>
<evidence type="ECO:0000313" key="3">
    <source>
        <dbReference type="Proteomes" id="UP000222542"/>
    </source>
</evidence>